<keyword evidence="2" id="KW-0808">Transferase</keyword>
<accession>A0ABQ6IEA2</accession>
<dbReference type="Gene3D" id="3.40.50.150">
    <property type="entry name" value="Vaccinia Virus protein VP39"/>
    <property type="match status" value="1"/>
</dbReference>
<feature type="compositionally biased region" description="Low complexity" evidence="4">
    <location>
        <begin position="153"/>
        <end position="163"/>
    </location>
</feature>
<evidence type="ECO:0000313" key="6">
    <source>
        <dbReference type="EMBL" id="GMA35521.1"/>
    </source>
</evidence>
<evidence type="ECO:0000256" key="2">
    <source>
        <dbReference type="ARBA" id="ARBA00022679"/>
    </source>
</evidence>
<dbReference type="CDD" id="cd02440">
    <property type="entry name" value="AdoMet_MTases"/>
    <property type="match status" value="1"/>
</dbReference>
<keyword evidence="7" id="KW-1185">Reference proteome</keyword>
<evidence type="ECO:0000313" key="7">
    <source>
        <dbReference type="Proteomes" id="UP001157125"/>
    </source>
</evidence>
<dbReference type="InterPro" id="IPR041698">
    <property type="entry name" value="Methyltransf_25"/>
</dbReference>
<evidence type="ECO:0000259" key="5">
    <source>
        <dbReference type="Pfam" id="PF13649"/>
    </source>
</evidence>
<feature type="compositionally biased region" description="Basic and acidic residues" evidence="4">
    <location>
        <begin position="135"/>
        <end position="144"/>
    </location>
</feature>
<dbReference type="SUPFAM" id="SSF53335">
    <property type="entry name" value="S-adenosyl-L-methionine-dependent methyltransferases"/>
    <property type="match status" value="1"/>
</dbReference>
<dbReference type="PANTHER" id="PTHR43464">
    <property type="entry name" value="METHYLTRANSFERASE"/>
    <property type="match status" value="1"/>
</dbReference>
<evidence type="ECO:0000256" key="3">
    <source>
        <dbReference type="ARBA" id="ARBA00022691"/>
    </source>
</evidence>
<sequence length="206" mass="21809">MPVPMLTGAFSHALTHRPAGACHHRAMSDDDRPDAKRFNYNIYYGEAVLAAIPEGARTAVDVGCGEGFMARRLAERGLAVTAIDEHADSIRRARAQGEDSITYLEGDALTDALPAGPYDVVLAVASLHHMDLTEGLSRLKEPGRSRRRGPRGGARQSGTCGRAQGDGRLGGRQGSQGSSRATGTTGHPASGPLRRRMSTCATPRHG</sequence>
<protein>
    <recommendedName>
        <fullName evidence="5">Methyltransferase domain-containing protein</fullName>
    </recommendedName>
</protein>
<dbReference type="EMBL" id="BSUN01000001">
    <property type="protein sequence ID" value="GMA35521.1"/>
    <property type="molecule type" value="Genomic_DNA"/>
</dbReference>
<dbReference type="Pfam" id="PF13649">
    <property type="entry name" value="Methyltransf_25"/>
    <property type="match status" value="1"/>
</dbReference>
<name>A0ABQ6IEA2_9MICO</name>
<keyword evidence="3" id="KW-0949">S-adenosyl-L-methionine</keyword>
<dbReference type="InterPro" id="IPR029063">
    <property type="entry name" value="SAM-dependent_MTases_sf"/>
</dbReference>
<gene>
    <name evidence="6" type="ORF">GCM10025876_17250</name>
</gene>
<feature type="domain" description="Methyltransferase" evidence="5">
    <location>
        <begin position="60"/>
        <end position="132"/>
    </location>
</feature>
<reference evidence="7" key="1">
    <citation type="journal article" date="2019" name="Int. J. Syst. Evol. Microbiol.">
        <title>The Global Catalogue of Microorganisms (GCM) 10K type strain sequencing project: providing services to taxonomists for standard genome sequencing and annotation.</title>
        <authorList>
            <consortium name="The Broad Institute Genomics Platform"/>
            <consortium name="The Broad Institute Genome Sequencing Center for Infectious Disease"/>
            <person name="Wu L."/>
            <person name="Ma J."/>
        </authorList>
    </citation>
    <scope>NUCLEOTIDE SEQUENCE [LARGE SCALE GENOMIC DNA]</scope>
    <source>
        <strain evidence="7">NBRC 112299</strain>
    </source>
</reference>
<proteinExistence type="predicted"/>
<organism evidence="6 7">
    <name type="scientific">Demequina litorisediminis</name>
    <dbReference type="NCBI Taxonomy" id="1849022"/>
    <lineage>
        <taxon>Bacteria</taxon>
        <taxon>Bacillati</taxon>
        <taxon>Actinomycetota</taxon>
        <taxon>Actinomycetes</taxon>
        <taxon>Micrococcales</taxon>
        <taxon>Demequinaceae</taxon>
        <taxon>Demequina</taxon>
    </lineage>
</organism>
<evidence type="ECO:0000256" key="1">
    <source>
        <dbReference type="ARBA" id="ARBA00022603"/>
    </source>
</evidence>
<dbReference type="Proteomes" id="UP001157125">
    <property type="component" value="Unassembled WGS sequence"/>
</dbReference>
<dbReference type="PANTHER" id="PTHR43464:SF19">
    <property type="entry name" value="UBIQUINONE BIOSYNTHESIS O-METHYLTRANSFERASE, MITOCHONDRIAL"/>
    <property type="match status" value="1"/>
</dbReference>
<feature type="compositionally biased region" description="Low complexity" evidence="4">
    <location>
        <begin position="175"/>
        <end position="186"/>
    </location>
</feature>
<keyword evidence="1" id="KW-0489">Methyltransferase</keyword>
<comment type="caution">
    <text evidence="6">The sequence shown here is derived from an EMBL/GenBank/DDBJ whole genome shotgun (WGS) entry which is preliminary data.</text>
</comment>
<evidence type="ECO:0000256" key="4">
    <source>
        <dbReference type="SAM" id="MobiDB-lite"/>
    </source>
</evidence>
<feature type="region of interest" description="Disordered" evidence="4">
    <location>
        <begin position="135"/>
        <end position="206"/>
    </location>
</feature>